<dbReference type="SUPFAM" id="SSF111369">
    <property type="entry name" value="HlyD-like secretion proteins"/>
    <property type="match status" value="1"/>
</dbReference>
<dbReference type="InterPro" id="IPR058637">
    <property type="entry name" value="YknX-like_C"/>
</dbReference>
<gene>
    <name evidence="3" type="ORF">GCM10011617_03080</name>
</gene>
<dbReference type="PANTHER" id="PTHR30469">
    <property type="entry name" value="MULTIDRUG RESISTANCE PROTEIN MDTA"/>
    <property type="match status" value="1"/>
</dbReference>
<protein>
    <submittedName>
        <fullName evidence="3">RND transporter</fullName>
    </submittedName>
</protein>
<dbReference type="Gene3D" id="1.10.287.470">
    <property type="entry name" value="Helix hairpin bin"/>
    <property type="match status" value="1"/>
</dbReference>
<name>A0A918VCZ2_9SPHN</name>
<dbReference type="Proteomes" id="UP000634139">
    <property type="component" value="Unassembled WGS sequence"/>
</dbReference>
<dbReference type="NCBIfam" id="TIGR01730">
    <property type="entry name" value="RND_mfp"/>
    <property type="match status" value="1"/>
</dbReference>
<dbReference type="AlphaFoldDB" id="A0A918VCZ2"/>
<feature type="domain" description="YknX-like C-terminal permuted SH3-like" evidence="2">
    <location>
        <begin position="315"/>
        <end position="382"/>
    </location>
</feature>
<sequence>MADLVKRWRWALMIAGLLLAALAFAFWPDAVAVDTAAVSRGAMAEGVTDDGVTRAEDLYVVSAPVTGTLSRIELEAGDTVTRGALITTMTGRPATLLDPRTRDQLQAALQAARAAEAGARATTAQARRDLARAQEVARQGFLPRAQLEAARTRLAIAQAGATQASAEVARIAAGLAESSGAAAGQRVAVRAPASGSVLSVITESEGIIVEGTPLVTIGDPARIEVVVDLLSREAVQVKPGNRVEITQWGGPQPLIGVVKRVEPFGRLKISALGIEEQRVNVIIGFEPQSLPAAARLGHGYQIDATILHWRTDDAVRLPIGALFRGSDGGWRVFVAEGGRARERKVRIGHLNDEFAEVLDGVAAGDAVLINPGNTVADGTRITPRN</sequence>
<dbReference type="GO" id="GO:0015562">
    <property type="term" value="F:efflux transmembrane transporter activity"/>
    <property type="evidence" value="ECO:0007669"/>
    <property type="project" value="TreeGrafter"/>
</dbReference>
<dbReference type="Pfam" id="PF25989">
    <property type="entry name" value="YknX_C"/>
    <property type="match status" value="1"/>
</dbReference>
<proteinExistence type="inferred from homology"/>
<evidence type="ECO:0000256" key="1">
    <source>
        <dbReference type="ARBA" id="ARBA00009477"/>
    </source>
</evidence>
<dbReference type="EMBL" id="BMZD01000001">
    <property type="protein sequence ID" value="GGZ87728.1"/>
    <property type="molecule type" value="Genomic_DNA"/>
</dbReference>
<evidence type="ECO:0000313" key="3">
    <source>
        <dbReference type="EMBL" id="GGZ87728.1"/>
    </source>
</evidence>
<reference evidence="3" key="2">
    <citation type="submission" date="2020-09" db="EMBL/GenBank/DDBJ databases">
        <authorList>
            <person name="Sun Q."/>
            <person name="Kim S."/>
        </authorList>
    </citation>
    <scope>NUCLEOTIDE SEQUENCE</scope>
    <source>
        <strain evidence="3">KCTC 32422</strain>
    </source>
</reference>
<comment type="caution">
    <text evidence="3">The sequence shown here is derived from an EMBL/GenBank/DDBJ whole genome shotgun (WGS) entry which is preliminary data.</text>
</comment>
<reference evidence="3" key="1">
    <citation type="journal article" date="2014" name="Int. J. Syst. Evol. Microbiol.">
        <title>Complete genome sequence of Corynebacterium casei LMG S-19264T (=DSM 44701T), isolated from a smear-ripened cheese.</title>
        <authorList>
            <consortium name="US DOE Joint Genome Institute (JGI-PGF)"/>
            <person name="Walter F."/>
            <person name="Albersmeier A."/>
            <person name="Kalinowski J."/>
            <person name="Ruckert C."/>
        </authorList>
    </citation>
    <scope>NUCLEOTIDE SEQUENCE</scope>
    <source>
        <strain evidence="3">KCTC 32422</strain>
    </source>
</reference>
<dbReference type="Gene3D" id="2.40.30.170">
    <property type="match status" value="1"/>
</dbReference>
<comment type="similarity">
    <text evidence="1">Belongs to the membrane fusion protein (MFP) (TC 8.A.1) family.</text>
</comment>
<dbReference type="InterPro" id="IPR006143">
    <property type="entry name" value="RND_pump_MFP"/>
</dbReference>
<keyword evidence="4" id="KW-1185">Reference proteome</keyword>
<dbReference type="PANTHER" id="PTHR30469:SF15">
    <property type="entry name" value="HLYD FAMILY OF SECRETION PROTEINS"/>
    <property type="match status" value="1"/>
</dbReference>
<dbReference type="Gene3D" id="2.40.420.20">
    <property type="match status" value="1"/>
</dbReference>
<dbReference type="RefSeq" id="WP_189538661.1">
    <property type="nucleotide sequence ID" value="NZ_BMZD01000001.1"/>
</dbReference>
<dbReference type="GO" id="GO:1990281">
    <property type="term" value="C:efflux pump complex"/>
    <property type="evidence" value="ECO:0007669"/>
    <property type="project" value="TreeGrafter"/>
</dbReference>
<evidence type="ECO:0000259" key="2">
    <source>
        <dbReference type="Pfam" id="PF25989"/>
    </source>
</evidence>
<accession>A0A918VCZ2</accession>
<dbReference type="Gene3D" id="2.40.50.100">
    <property type="match status" value="1"/>
</dbReference>
<evidence type="ECO:0000313" key="4">
    <source>
        <dbReference type="Proteomes" id="UP000634139"/>
    </source>
</evidence>
<organism evidence="3 4">
    <name type="scientific">Novosphingobium arvoryzae</name>
    <dbReference type="NCBI Taxonomy" id="1256514"/>
    <lineage>
        <taxon>Bacteria</taxon>
        <taxon>Pseudomonadati</taxon>
        <taxon>Pseudomonadota</taxon>
        <taxon>Alphaproteobacteria</taxon>
        <taxon>Sphingomonadales</taxon>
        <taxon>Sphingomonadaceae</taxon>
        <taxon>Novosphingobium</taxon>
    </lineage>
</organism>